<proteinExistence type="inferred from homology"/>
<dbReference type="AlphaFoldDB" id="A0A8J7U6E9"/>
<evidence type="ECO:0000256" key="3">
    <source>
        <dbReference type="ARBA" id="ARBA00022679"/>
    </source>
</evidence>
<name>A0A8J7U6E9_9BACT</name>
<dbReference type="PANTHER" id="PTHR36699:SF1">
    <property type="entry name" value="L,D-TRANSPEPTIDASE YAFK-RELATED"/>
    <property type="match status" value="1"/>
</dbReference>
<dbReference type="GO" id="GO:0071555">
    <property type="term" value="P:cell wall organization"/>
    <property type="evidence" value="ECO:0007669"/>
    <property type="project" value="UniProtKB-UniRule"/>
</dbReference>
<evidence type="ECO:0000256" key="5">
    <source>
        <dbReference type="ARBA" id="ARBA00022984"/>
    </source>
</evidence>
<accession>A0A8J7U6E9</accession>
<comment type="caution">
    <text evidence="9">The sequence shown here is derived from an EMBL/GenBank/DDBJ whole genome shotgun (WGS) entry which is preliminary data.</text>
</comment>
<gene>
    <name evidence="9" type="ORF">J3U88_29845</name>
</gene>
<keyword evidence="4 7" id="KW-0133">Cell shape</keyword>
<dbReference type="EMBL" id="JAFREP010000041">
    <property type="protein sequence ID" value="MBO1322712.1"/>
    <property type="molecule type" value="Genomic_DNA"/>
</dbReference>
<evidence type="ECO:0000256" key="4">
    <source>
        <dbReference type="ARBA" id="ARBA00022960"/>
    </source>
</evidence>
<reference evidence="9" key="1">
    <citation type="submission" date="2021-03" db="EMBL/GenBank/DDBJ databases">
        <authorList>
            <person name="Wang G."/>
        </authorList>
    </citation>
    <scope>NUCLEOTIDE SEQUENCE</scope>
    <source>
        <strain evidence="9">KCTC 12899</strain>
    </source>
</reference>
<dbReference type="GO" id="GO:0008360">
    <property type="term" value="P:regulation of cell shape"/>
    <property type="evidence" value="ECO:0007669"/>
    <property type="project" value="UniProtKB-UniRule"/>
</dbReference>
<feature type="active site" description="Proton donor/acceptor" evidence="7">
    <location>
        <position position="158"/>
    </location>
</feature>
<dbReference type="SUPFAM" id="SSF141523">
    <property type="entry name" value="L,D-transpeptidase catalytic domain-like"/>
    <property type="match status" value="1"/>
</dbReference>
<keyword evidence="3" id="KW-0808">Transferase</keyword>
<dbReference type="GO" id="GO:0009252">
    <property type="term" value="P:peptidoglycan biosynthetic process"/>
    <property type="evidence" value="ECO:0007669"/>
    <property type="project" value="UniProtKB-KW"/>
</dbReference>
<dbReference type="PANTHER" id="PTHR36699">
    <property type="entry name" value="LD-TRANSPEPTIDASE"/>
    <property type="match status" value="1"/>
</dbReference>
<dbReference type="PROSITE" id="PS52029">
    <property type="entry name" value="LD_TPASE"/>
    <property type="match status" value="1"/>
</dbReference>
<evidence type="ECO:0000256" key="6">
    <source>
        <dbReference type="ARBA" id="ARBA00023316"/>
    </source>
</evidence>
<dbReference type="InterPro" id="IPR005490">
    <property type="entry name" value="LD_TPept_cat_dom"/>
</dbReference>
<evidence type="ECO:0000313" key="9">
    <source>
        <dbReference type="EMBL" id="MBO1322712.1"/>
    </source>
</evidence>
<protein>
    <recommendedName>
        <fullName evidence="8">L,D-TPase catalytic domain-containing protein</fullName>
    </recommendedName>
</protein>
<evidence type="ECO:0000256" key="2">
    <source>
        <dbReference type="ARBA" id="ARBA00005992"/>
    </source>
</evidence>
<feature type="domain" description="L,D-TPase catalytic" evidence="8">
    <location>
        <begin position="64"/>
        <end position="197"/>
    </location>
</feature>
<keyword evidence="5 7" id="KW-0573">Peptidoglycan synthesis</keyword>
<evidence type="ECO:0000256" key="7">
    <source>
        <dbReference type="PROSITE-ProRule" id="PRU01373"/>
    </source>
</evidence>
<keyword evidence="10" id="KW-1185">Reference proteome</keyword>
<dbReference type="Proteomes" id="UP000664417">
    <property type="component" value="Unassembled WGS sequence"/>
</dbReference>
<evidence type="ECO:0000256" key="1">
    <source>
        <dbReference type="ARBA" id="ARBA00004752"/>
    </source>
</evidence>
<keyword evidence="6 7" id="KW-0961">Cell wall biogenesis/degradation</keyword>
<dbReference type="GO" id="GO:0016740">
    <property type="term" value="F:transferase activity"/>
    <property type="evidence" value="ECO:0007669"/>
    <property type="project" value="UniProtKB-KW"/>
</dbReference>
<sequence>MLWFLGCLLFAPPPTSVLFSADGDQTFFREQWRYERFRKGWPRNEQRIVALFHEKALNPQAGRLYLRAFKQDQVIEIWMAPDAQAPFQLLAAVPVCALSGRLGPKRKQGDLQIPEGRYFIDRFNPASSYHLSLGINYPNRCDRILGDPVDPGDLIFIHGRCVTIGCLPIQDQPIEFLYSLCVAARVNGQKKIMVDIFPTRLDDAGMKKLIEERPAHRAFWENLQPLYRAFERTRRPAKVTCGRDGRYRTL</sequence>
<evidence type="ECO:0000259" key="8">
    <source>
        <dbReference type="PROSITE" id="PS52029"/>
    </source>
</evidence>
<dbReference type="RefSeq" id="WP_207862685.1">
    <property type="nucleotide sequence ID" value="NZ_JAFREP010000041.1"/>
</dbReference>
<dbReference type="GO" id="GO:0004180">
    <property type="term" value="F:carboxypeptidase activity"/>
    <property type="evidence" value="ECO:0007669"/>
    <property type="project" value="UniProtKB-ARBA"/>
</dbReference>
<organism evidence="9 10">
    <name type="scientific">Acanthopleuribacter pedis</name>
    <dbReference type="NCBI Taxonomy" id="442870"/>
    <lineage>
        <taxon>Bacteria</taxon>
        <taxon>Pseudomonadati</taxon>
        <taxon>Acidobacteriota</taxon>
        <taxon>Holophagae</taxon>
        <taxon>Acanthopleuribacterales</taxon>
        <taxon>Acanthopleuribacteraceae</taxon>
        <taxon>Acanthopleuribacter</taxon>
    </lineage>
</organism>
<dbReference type="InterPro" id="IPR038063">
    <property type="entry name" value="Transpep_catalytic_dom"/>
</dbReference>
<feature type="active site" description="Nucleophile" evidence="7">
    <location>
        <position position="166"/>
    </location>
</feature>
<evidence type="ECO:0000313" key="10">
    <source>
        <dbReference type="Proteomes" id="UP000664417"/>
    </source>
</evidence>
<comment type="pathway">
    <text evidence="1 7">Cell wall biogenesis; peptidoglycan biosynthesis.</text>
</comment>
<comment type="similarity">
    <text evidence="2">Belongs to the YkuD family.</text>
</comment>